<evidence type="ECO:0000313" key="10">
    <source>
        <dbReference type="EMBL" id="MBW8270661.1"/>
    </source>
</evidence>
<dbReference type="GO" id="GO:0004180">
    <property type="term" value="F:carboxypeptidase activity"/>
    <property type="evidence" value="ECO:0007669"/>
    <property type="project" value="UniProtKB-KW"/>
</dbReference>
<dbReference type="PANTHER" id="PTHR21581:SF6">
    <property type="entry name" value="TRAFFICKING PROTEIN PARTICLE COMPLEX SUBUNIT 12"/>
    <property type="match status" value="1"/>
</dbReference>
<dbReference type="InterPro" id="IPR001967">
    <property type="entry name" value="Peptidase_S11_N"/>
</dbReference>
<evidence type="ECO:0000256" key="2">
    <source>
        <dbReference type="ARBA" id="ARBA00022729"/>
    </source>
</evidence>
<dbReference type="PRINTS" id="PR00725">
    <property type="entry name" value="DADACBPTASE1"/>
</dbReference>
<feature type="chain" id="PRO_5045679099" evidence="8">
    <location>
        <begin position="32"/>
        <end position="289"/>
    </location>
</feature>
<dbReference type="EMBL" id="JAHZUY010000047">
    <property type="protein sequence ID" value="MBW8270661.1"/>
    <property type="molecule type" value="Genomic_DNA"/>
</dbReference>
<evidence type="ECO:0000259" key="9">
    <source>
        <dbReference type="Pfam" id="PF00768"/>
    </source>
</evidence>
<feature type="signal peptide" evidence="8">
    <location>
        <begin position="1"/>
        <end position="31"/>
    </location>
</feature>
<keyword evidence="5" id="KW-0573">Peptidoglycan synthesis</keyword>
<dbReference type="Pfam" id="PF00768">
    <property type="entry name" value="Peptidase_S11"/>
    <property type="match status" value="1"/>
</dbReference>
<evidence type="ECO:0000256" key="5">
    <source>
        <dbReference type="ARBA" id="ARBA00022984"/>
    </source>
</evidence>
<comment type="similarity">
    <text evidence="1 7">Belongs to the peptidase S11 family.</text>
</comment>
<dbReference type="SUPFAM" id="SSF56601">
    <property type="entry name" value="beta-lactamase/transpeptidase-like"/>
    <property type="match status" value="1"/>
</dbReference>
<dbReference type="InterPro" id="IPR012338">
    <property type="entry name" value="Beta-lactam/transpept-like"/>
</dbReference>
<organism evidence="10 11">
    <name type="scientific">Caldovatus aquaticus</name>
    <dbReference type="NCBI Taxonomy" id="2865671"/>
    <lineage>
        <taxon>Bacteria</taxon>
        <taxon>Pseudomonadati</taxon>
        <taxon>Pseudomonadota</taxon>
        <taxon>Alphaproteobacteria</taxon>
        <taxon>Acetobacterales</taxon>
        <taxon>Roseomonadaceae</taxon>
        <taxon>Caldovatus</taxon>
    </lineage>
</organism>
<keyword evidence="10" id="KW-0645">Protease</keyword>
<keyword evidence="2 8" id="KW-0732">Signal</keyword>
<accession>A0ABS7F4V8</accession>
<proteinExistence type="inferred from homology"/>
<keyword evidence="11" id="KW-1185">Reference proteome</keyword>
<evidence type="ECO:0000256" key="3">
    <source>
        <dbReference type="ARBA" id="ARBA00022801"/>
    </source>
</evidence>
<evidence type="ECO:0000256" key="7">
    <source>
        <dbReference type="RuleBase" id="RU004016"/>
    </source>
</evidence>
<dbReference type="RefSeq" id="WP_220118447.1">
    <property type="nucleotide sequence ID" value="NZ_JAHZUY010000047.1"/>
</dbReference>
<keyword evidence="4" id="KW-0133">Cell shape</keyword>
<keyword evidence="3" id="KW-0378">Hydrolase</keyword>
<dbReference type="PANTHER" id="PTHR21581">
    <property type="entry name" value="D-ALANYL-D-ALANINE CARBOXYPEPTIDASE"/>
    <property type="match status" value="1"/>
</dbReference>
<keyword evidence="6" id="KW-0961">Cell wall biogenesis/degradation</keyword>
<name>A0ABS7F4V8_9PROT</name>
<comment type="caution">
    <text evidence="10">The sequence shown here is derived from an EMBL/GenBank/DDBJ whole genome shotgun (WGS) entry which is preliminary data.</text>
</comment>
<evidence type="ECO:0000256" key="1">
    <source>
        <dbReference type="ARBA" id="ARBA00007164"/>
    </source>
</evidence>
<dbReference type="InterPro" id="IPR018044">
    <property type="entry name" value="Peptidase_S11"/>
</dbReference>
<feature type="domain" description="Peptidase S11 D-alanyl-D-alanine carboxypeptidase A N-terminal" evidence="9">
    <location>
        <begin position="38"/>
        <end position="256"/>
    </location>
</feature>
<evidence type="ECO:0000256" key="6">
    <source>
        <dbReference type="ARBA" id="ARBA00023316"/>
    </source>
</evidence>
<feature type="non-terminal residue" evidence="10">
    <location>
        <position position="289"/>
    </location>
</feature>
<evidence type="ECO:0000313" key="11">
    <source>
        <dbReference type="Proteomes" id="UP001519924"/>
    </source>
</evidence>
<dbReference type="Proteomes" id="UP001519924">
    <property type="component" value="Unassembled WGS sequence"/>
</dbReference>
<evidence type="ECO:0000256" key="4">
    <source>
        <dbReference type="ARBA" id="ARBA00022960"/>
    </source>
</evidence>
<keyword evidence="10" id="KW-0121">Carboxypeptidase</keyword>
<reference evidence="10 11" key="1">
    <citation type="submission" date="2021-08" db="EMBL/GenBank/DDBJ databases">
        <title>Caldovatus sediminis gen. nov., sp. nov., a moderately thermophilic bacterium isolated from a hot spring.</title>
        <authorList>
            <person name="Hu C.-J."/>
            <person name="Li W.-J."/>
            <person name="Xian W.-D."/>
        </authorList>
    </citation>
    <scope>NUCLEOTIDE SEQUENCE [LARGE SCALE GENOMIC DNA]</scope>
    <source>
        <strain evidence="10 11">SYSU G05006</strain>
    </source>
</reference>
<sequence>MSFIRAACRHGLVLAAALAAALGLPGRAAQAQIGSDRYAAIVVDARTGGTLFAANADEARHPASLTKMMTLYMVFEALRDGRLSLSTPLTVSADAASRPPSKLGLAPGSSITVEQAILALVTKSANDAAAVLGEHLGGGSEARFAQMMTLRARALGMTRTTFRNASGLPDPDQVTTARDMALLGRRLMHDFPDRFAYFSTPAFAFRGRTLWNHNRLLQEYEGTDGIKTGYVHDSGFNLVASAQRDGVRLIAAVFGGASGRERDRHVMALLDQGFERMGVAPRERGSNSV</sequence>
<gene>
    <name evidence="10" type="ORF">K1J50_14345</name>
</gene>
<dbReference type="Gene3D" id="3.40.710.10">
    <property type="entry name" value="DD-peptidase/beta-lactamase superfamily"/>
    <property type="match status" value="1"/>
</dbReference>
<evidence type="ECO:0000256" key="8">
    <source>
        <dbReference type="SAM" id="SignalP"/>
    </source>
</evidence>
<protein>
    <submittedName>
        <fullName evidence="10">D-alanyl-D-alanine carboxypeptidase</fullName>
    </submittedName>
</protein>